<feature type="compositionally biased region" description="Polar residues" evidence="4">
    <location>
        <begin position="521"/>
        <end position="534"/>
    </location>
</feature>
<feature type="region of interest" description="Disordered" evidence="4">
    <location>
        <begin position="964"/>
        <end position="1149"/>
    </location>
</feature>
<feature type="domain" description="LIM zinc-binding" evidence="5">
    <location>
        <begin position="14"/>
        <end position="77"/>
    </location>
</feature>
<reference evidence="7 8" key="1">
    <citation type="submission" date="2024-04" db="EMBL/GenBank/DDBJ databases">
        <title>Symmetric and asymmetric DNA N6-adenine methylation regulates different biological responses in Mucorales.</title>
        <authorList>
            <consortium name="Lawrence Berkeley National Laboratory"/>
            <person name="Lax C."/>
            <person name="Mondo S.J."/>
            <person name="Osorio-Concepcion M."/>
            <person name="Muszewska A."/>
            <person name="Corrochano-Luque M."/>
            <person name="Gutierrez G."/>
            <person name="Riley R."/>
            <person name="Lipzen A."/>
            <person name="Guo J."/>
            <person name="Hundley H."/>
            <person name="Amirebrahimi M."/>
            <person name="Ng V."/>
            <person name="Lorenzo-Gutierrez D."/>
            <person name="Binder U."/>
            <person name="Yang J."/>
            <person name="Song Y."/>
            <person name="Canovas D."/>
            <person name="Navarro E."/>
            <person name="Freitag M."/>
            <person name="Gabaldon T."/>
            <person name="Grigoriev I.V."/>
            <person name="Corrochano L.M."/>
            <person name="Nicolas F.E."/>
            <person name="Garre V."/>
        </authorList>
    </citation>
    <scope>NUCLEOTIDE SEQUENCE [LARGE SCALE GENOMIC DNA]</scope>
    <source>
        <strain evidence="7 8">L51</strain>
    </source>
</reference>
<dbReference type="PANTHER" id="PTHR15670">
    <property type="entry name" value="RHO GTPASE ACTIVATING PROTEIN 11A"/>
    <property type="match status" value="1"/>
</dbReference>
<keyword evidence="3" id="KW-0440">LIM domain</keyword>
<dbReference type="PROSITE" id="PS50238">
    <property type="entry name" value="RHOGAP"/>
    <property type="match status" value="1"/>
</dbReference>
<feature type="compositionally biased region" description="Polar residues" evidence="4">
    <location>
        <begin position="1072"/>
        <end position="1124"/>
    </location>
</feature>
<dbReference type="CDD" id="cd09392">
    <property type="entry name" value="LIM2_Lrg1p_like"/>
    <property type="match status" value="1"/>
</dbReference>
<gene>
    <name evidence="7" type="ORF">J3Q64DRAFT_1678975</name>
</gene>
<evidence type="ECO:0000259" key="6">
    <source>
        <dbReference type="PROSITE" id="PS50238"/>
    </source>
</evidence>
<proteinExistence type="predicted"/>
<feature type="compositionally biased region" description="Low complexity" evidence="4">
    <location>
        <begin position="1125"/>
        <end position="1141"/>
    </location>
</feature>
<evidence type="ECO:0000256" key="2">
    <source>
        <dbReference type="ARBA" id="ARBA00022833"/>
    </source>
</evidence>
<name>A0ABR3AZB0_PHYBL</name>
<dbReference type="Gene3D" id="2.10.110.10">
    <property type="entry name" value="Cysteine Rich Protein"/>
    <property type="match status" value="3"/>
</dbReference>
<dbReference type="Proteomes" id="UP001448207">
    <property type="component" value="Unassembled WGS sequence"/>
</dbReference>
<evidence type="ECO:0008006" key="9">
    <source>
        <dbReference type="Google" id="ProtNLM"/>
    </source>
</evidence>
<dbReference type="PROSITE" id="PS00478">
    <property type="entry name" value="LIM_DOMAIN_1"/>
    <property type="match status" value="3"/>
</dbReference>
<accession>A0ABR3AZB0</accession>
<dbReference type="InterPro" id="IPR042869">
    <property type="entry name" value="ARHGAP11A/B"/>
</dbReference>
<organism evidence="7 8">
    <name type="scientific">Phycomyces blakesleeanus</name>
    <dbReference type="NCBI Taxonomy" id="4837"/>
    <lineage>
        <taxon>Eukaryota</taxon>
        <taxon>Fungi</taxon>
        <taxon>Fungi incertae sedis</taxon>
        <taxon>Mucoromycota</taxon>
        <taxon>Mucoromycotina</taxon>
        <taxon>Mucoromycetes</taxon>
        <taxon>Mucorales</taxon>
        <taxon>Phycomycetaceae</taxon>
        <taxon>Phycomyces</taxon>
    </lineage>
</organism>
<dbReference type="SMART" id="SM00324">
    <property type="entry name" value="RhoGAP"/>
    <property type="match status" value="1"/>
</dbReference>
<dbReference type="SUPFAM" id="SSF57716">
    <property type="entry name" value="Glucocorticoid receptor-like (DNA-binding domain)"/>
    <property type="match status" value="3"/>
</dbReference>
<feature type="compositionally biased region" description="Low complexity" evidence="4">
    <location>
        <begin position="622"/>
        <end position="631"/>
    </location>
</feature>
<sequence length="1149" mass="128792">MEQNFDSLSRPAAPTCARCHDQLGSQLVKALDEDFHPECFTCLDCNAPVASKFFPFTAENGQTLPLCERDYFGRLGLVCDKCHEPLRAAYTIAMDKKYHTDHFTCSACEVAFGPEDSYYEHNGQVFCHFHYSIQFAVMCAGCEMAILKQYVEIDRKDDVEHWHPECYMIHKYWNVRIAQPSIEDGDIITQKESSAVCISEMLLHVSNGSYIKGICISERFLVHVEALFAGIDELCKIYTDYNQPEFKYTREAKMLCKKIINFFSLMWKTQEAEMRKLGISQELLSLITGLAHYLKILIRVALTAALRLDITIGKPVAVSRLLAKLMEVAGRERHSRDSQRLIRSKEATDCCHVCKLPIEDQCIKYGQFRWHIKCFGCRQCKRPLSDQLESTFFSAASQSVLCSQCSGSKEGGFLFEYVTKLVQYAFLLRVALSRLCSLLQITDQQLSAVDYSSKTKIQAPKDALGKDVVTHTVEKQQVINQYVDEKMLHYPTHIADTNMMSATKLERKMSRSFKTAKRSTMVGNANANANTSKPIQEEAGDSEIPFRTAPTRLDSLVRRLDQQKNLPPLPLGQCSPNSPRSGSQGSLGLSGLPQLATQNMANSLPSINEPSGLPTSPTSFLPGNGNVNGNGPPTPILKGTYHTTPEGKPRKYLSELSALQYMIIRHVAVVHIEPYVREYFTLGELLNMIELKKASIWGKFFTSIRAGGARKPNKGKEEGTFGVSLDVLTERTGVESNLGVGPSPIKIAGFIDDSITAMRQKDMSVEGVFRKNGNIRRLKELTEQLDKHPHDVDLTSENAIQIAALLKKFLRELPDPLLTFKLHGLFTCAQRIENPVARKHVLHLACCMLPRCNRDTFEILCLFLKWTASFSNLSNDAGSRMDIGNLARVIAPNILTTDSKDPTKDDSFSAIRAVEILLETHEDFCLVPEELEPFLEDPTLADGKAIEISSKDFLKKVENMMRYKKPSPNASNAPSIASPSPSLSADLQLFDGPPDIYQSSSTPTYSHQQQQQQQQQQSHMHRYPLSDPYTSPSHQYSHQQSLPPPSLHQHPHSHPHLNSHSHPHPHVKTHEMSNQPALNPTPNYHRSSSMAGKTLVETSPTSLTPNMNRYHRSSSITKNILDETSSPSPYLHSSLSSSQHVQSHHELSS</sequence>
<comment type="caution">
    <text evidence="7">The sequence shown here is derived from an EMBL/GenBank/DDBJ whole genome shotgun (WGS) entry which is preliminary data.</text>
</comment>
<evidence type="ECO:0000313" key="8">
    <source>
        <dbReference type="Proteomes" id="UP001448207"/>
    </source>
</evidence>
<feature type="compositionally biased region" description="Basic residues" evidence="4">
    <location>
        <begin position="1049"/>
        <end position="1067"/>
    </location>
</feature>
<keyword evidence="2 3" id="KW-0862">Zinc</keyword>
<dbReference type="InterPro" id="IPR001781">
    <property type="entry name" value="Znf_LIM"/>
</dbReference>
<evidence type="ECO:0000256" key="1">
    <source>
        <dbReference type="ARBA" id="ARBA00022723"/>
    </source>
</evidence>
<dbReference type="Pfam" id="PF00412">
    <property type="entry name" value="LIM"/>
    <property type="match status" value="3"/>
</dbReference>
<feature type="region of interest" description="Disordered" evidence="4">
    <location>
        <begin position="514"/>
        <end position="549"/>
    </location>
</feature>
<evidence type="ECO:0000313" key="7">
    <source>
        <dbReference type="EMBL" id="KAL0085187.1"/>
    </source>
</evidence>
<feature type="compositionally biased region" description="Polar residues" evidence="4">
    <location>
        <begin position="596"/>
        <end position="621"/>
    </location>
</feature>
<dbReference type="PROSITE" id="PS50023">
    <property type="entry name" value="LIM_DOMAIN_2"/>
    <property type="match status" value="3"/>
</dbReference>
<dbReference type="SUPFAM" id="SSF48350">
    <property type="entry name" value="GTPase activation domain, GAP"/>
    <property type="match status" value="1"/>
</dbReference>
<feature type="domain" description="LIM zinc-binding" evidence="5">
    <location>
        <begin position="349"/>
        <end position="412"/>
    </location>
</feature>
<evidence type="ECO:0000256" key="4">
    <source>
        <dbReference type="SAM" id="MobiDB-lite"/>
    </source>
</evidence>
<feature type="compositionally biased region" description="Polar residues" evidence="4">
    <location>
        <begin position="997"/>
        <end position="1007"/>
    </location>
</feature>
<feature type="compositionally biased region" description="Low complexity" evidence="4">
    <location>
        <begin position="1008"/>
        <end position="1017"/>
    </location>
</feature>
<feature type="compositionally biased region" description="Low complexity" evidence="4">
    <location>
        <begin position="966"/>
        <end position="985"/>
    </location>
</feature>
<evidence type="ECO:0000259" key="5">
    <source>
        <dbReference type="PROSITE" id="PS50023"/>
    </source>
</evidence>
<dbReference type="EMBL" id="JBCLYO010000011">
    <property type="protein sequence ID" value="KAL0085187.1"/>
    <property type="molecule type" value="Genomic_DNA"/>
</dbReference>
<keyword evidence="1 3" id="KW-0479">Metal-binding</keyword>
<evidence type="ECO:0000256" key="3">
    <source>
        <dbReference type="PROSITE-ProRule" id="PRU00125"/>
    </source>
</evidence>
<protein>
    <recommendedName>
        <fullName evidence="9">RhoGAP-domain-containing protein</fullName>
    </recommendedName>
</protein>
<feature type="domain" description="LIM zinc-binding" evidence="5">
    <location>
        <begin position="78"/>
        <end position="137"/>
    </location>
</feature>
<dbReference type="InterPro" id="IPR008936">
    <property type="entry name" value="Rho_GTPase_activation_prot"/>
</dbReference>
<dbReference type="SMART" id="SM00132">
    <property type="entry name" value="LIM"/>
    <property type="match status" value="3"/>
</dbReference>
<dbReference type="Gene3D" id="1.10.555.10">
    <property type="entry name" value="Rho GTPase activation protein"/>
    <property type="match status" value="1"/>
</dbReference>
<feature type="domain" description="Rho-GAP" evidence="6">
    <location>
        <begin position="723"/>
        <end position="925"/>
    </location>
</feature>
<feature type="compositionally biased region" description="Low complexity" evidence="4">
    <location>
        <begin position="1031"/>
        <end position="1041"/>
    </location>
</feature>
<dbReference type="PANTHER" id="PTHR15670:SF4">
    <property type="entry name" value="RHO GTPASE-ACTIVATING PROTEIN 11A"/>
    <property type="match status" value="1"/>
</dbReference>
<dbReference type="InterPro" id="IPR000198">
    <property type="entry name" value="RhoGAP_dom"/>
</dbReference>
<feature type="compositionally biased region" description="Low complexity" evidence="4">
    <location>
        <begin position="581"/>
        <end position="595"/>
    </location>
</feature>
<dbReference type="Pfam" id="PF00620">
    <property type="entry name" value="RhoGAP"/>
    <property type="match status" value="1"/>
</dbReference>
<feature type="region of interest" description="Disordered" evidence="4">
    <location>
        <begin position="565"/>
        <end position="645"/>
    </location>
</feature>
<keyword evidence="8" id="KW-1185">Reference proteome</keyword>